<dbReference type="RefSeq" id="WP_130455807.1">
    <property type="nucleotide sequence ID" value="NZ_QYAG01000002.1"/>
</dbReference>
<dbReference type="Gene3D" id="3.50.50.60">
    <property type="entry name" value="FAD/NAD(P)-binding domain"/>
    <property type="match status" value="1"/>
</dbReference>
<dbReference type="EMBL" id="SHKI01000009">
    <property type="protein sequence ID" value="RZT59465.1"/>
    <property type="molecule type" value="Genomic_DNA"/>
</dbReference>
<evidence type="ECO:0000313" key="2">
    <source>
        <dbReference type="EMBL" id="RZT59465.1"/>
    </source>
</evidence>
<dbReference type="PANTHER" id="PTHR13847">
    <property type="entry name" value="SARCOSINE DEHYDROGENASE-RELATED"/>
    <property type="match status" value="1"/>
</dbReference>
<dbReference type="PANTHER" id="PTHR13847:SF281">
    <property type="entry name" value="FAD DEPENDENT OXIDOREDUCTASE DOMAIN-CONTAINING PROTEIN"/>
    <property type="match status" value="1"/>
</dbReference>
<reference evidence="2 3" key="1">
    <citation type="journal article" date="2015" name="Stand. Genomic Sci.">
        <title>Genomic Encyclopedia of Bacterial and Archaeal Type Strains, Phase III: the genomes of soil and plant-associated and newly described type strains.</title>
        <authorList>
            <person name="Whitman W.B."/>
            <person name="Woyke T."/>
            <person name="Klenk H.P."/>
            <person name="Zhou Y."/>
            <person name="Lilburn T.G."/>
            <person name="Beck B.J."/>
            <person name="De Vos P."/>
            <person name="Vandamme P."/>
            <person name="Eisen J.A."/>
            <person name="Garrity G."/>
            <person name="Hugenholtz P."/>
            <person name="Kyrpides N.C."/>
        </authorList>
    </citation>
    <scope>NUCLEOTIDE SEQUENCE [LARGE SCALE GENOMIC DNA]</scope>
    <source>
        <strain evidence="2 3">RF6</strain>
    </source>
</reference>
<keyword evidence="3" id="KW-1185">Reference proteome</keyword>
<dbReference type="AlphaFoldDB" id="A0A4Q7TG60"/>
<protein>
    <submittedName>
        <fullName evidence="2">Glycine/D-amino acid oxidase-like deaminating enzyme</fullName>
    </submittedName>
</protein>
<feature type="domain" description="FAD dependent oxidoreductase" evidence="1">
    <location>
        <begin position="27"/>
        <end position="381"/>
    </location>
</feature>
<evidence type="ECO:0000259" key="1">
    <source>
        <dbReference type="Pfam" id="PF01266"/>
    </source>
</evidence>
<comment type="caution">
    <text evidence="2">The sequence shown here is derived from an EMBL/GenBank/DDBJ whole genome shotgun (WGS) entry which is preliminary data.</text>
</comment>
<proteinExistence type="predicted"/>
<dbReference type="Pfam" id="PF01266">
    <property type="entry name" value="DAO"/>
    <property type="match status" value="1"/>
</dbReference>
<dbReference type="InterPro" id="IPR006076">
    <property type="entry name" value="FAD-dep_OxRdtase"/>
</dbReference>
<dbReference type="SUPFAM" id="SSF51905">
    <property type="entry name" value="FAD/NAD(P)-binding domain"/>
    <property type="match status" value="1"/>
</dbReference>
<dbReference type="OrthoDB" id="9805852at2"/>
<dbReference type="GO" id="GO:0005737">
    <property type="term" value="C:cytoplasm"/>
    <property type="evidence" value="ECO:0007669"/>
    <property type="project" value="TreeGrafter"/>
</dbReference>
<gene>
    <name evidence="2" type="ORF">EV139_3137</name>
</gene>
<name>A0A4Q7TG60_9MICO</name>
<sequence>MKETAYWLDTAAPAVPTPPSDAGNDADVIVVGAGLTGLSCAYHLAQQGARVRVLEAHGVGWGASGRNGGMATTGLSISLSKAVARYGKERAVAMRQRYNDAIDLIEQISRDEGVDTEFRRAGLMNLAARESHVPHYQREATLITELTGHPAHFLDRDAVREEIGADRYFGGMIDPAGASVHPTKLLGALAAGALSRGALVHEHTPVTGRERTANGGHRVRTPRGEFTAPQLVVATGAYSKPPFGWLQRRFAPVGSFVIVTEPLGVDLAESLLPHRRVCSDSKELLNYFRLTEDNRLAFGGRARFLSRDVAADPKSGEILQREMVELFPQLHGVAVEYAWGGLVDISLDRMVHSGTRDGYWFSQGYTGHGVQMATYMGKILAGNVLGETDNPWAELNNPPIPGHVGWPWFVPVAGVYYAAVDRFSR</sequence>
<dbReference type="Proteomes" id="UP000291832">
    <property type="component" value="Unassembled WGS sequence"/>
</dbReference>
<evidence type="ECO:0000313" key="3">
    <source>
        <dbReference type="Proteomes" id="UP000291832"/>
    </source>
</evidence>
<organism evidence="2 3">
    <name type="scientific">Leucobacter luti</name>
    <dbReference type="NCBI Taxonomy" id="340320"/>
    <lineage>
        <taxon>Bacteria</taxon>
        <taxon>Bacillati</taxon>
        <taxon>Actinomycetota</taxon>
        <taxon>Actinomycetes</taxon>
        <taxon>Micrococcales</taxon>
        <taxon>Microbacteriaceae</taxon>
        <taxon>Leucobacter</taxon>
    </lineage>
</organism>
<dbReference type="InterPro" id="IPR036188">
    <property type="entry name" value="FAD/NAD-bd_sf"/>
</dbReference>
<accession>A0A4Q7TG60</accession>
<dbReference type="Gene3D" id="3.30.9.10">
    <property type="entry name" value="D-Amino Acid Oxidase, subunit A, domain 2"/>
    <property type="match status" value="1"/>
</dbReference>